<organism evidence="2 3">
    <name type="scientific">Bordetella genomosp. 9</name>
    <dbReference type="NCBI Taxonomy" id="1416803"/>
    <lineage>
        <taxon>Bacteria</taxon>
        <taxon>Pseudomonadati</taxon>
        <taxon>Pseudomonadota</taxon>
        <taxon>Betaproteobacteria</taxon>
        <taxon>Burkholderiales</taxon>
        <taxon>Alcaligenaceae</taxon>
        <taxon>Bordetella</taxon>
    </lineage>
</organism>
<gene>
    <name evidence="2" type="ORF">CAL26_08940</name>
</gene>
<dbReference type="AlphaFoldDB" id="A0A261RHA9"/>
<evidence type="ECO:0000256" key="1">
    <source>
        <dbReference type="SAM" id="MobiDB-lite"/>
    </source>
</evidence>
<reference evidence="2" key="1">
    <citation type="submission" date="2017-05" db="EMBL/GenBank/DDBJ databases">
        <title>Complete and WGS of Bordetella genogroups.</title>
        <authorList>
            <person name="Spilker T."/>
            <person name="Lipuma J."/>
        </authorList>
    </citation>
    <scope>NUCLEOTIDE SEQUENCE</scope>
    <source>
        <strain evidence="2">AU21707</strain>
    </source>
</reference>
<feature type="compositionally biased region" description="Basic and acidic residues" evidence="1">
    <location>
        <begin position="1"/>
        <end position="18"/>
    </location>
</feature>
<feature type="region of interest" description="Disordered" evidence="1">
    <location>
        <begin position="1"/>
        <end position="81"/>
    </location>
</feature>
<dbReference type="EMBL" id="NEVJ01000002">
    <property type="protein sequence ID" value="OZI24042.1"/>
    <property type="molecule type" value="Genomic_DNA"/>
</dbReference>
<proteinExistence type="predicted"/>
<protein>
    <submittedName>
        <fullName evidence="2">Uncharacterized protein</fullName>
    </submittedName>
</protein>
<evidence type="ECO:0000313" key="2">
    <source>
        <dbReference type="EMBL" id="OZI24042.1"/>
    </source>
</evidence>
<sequence>MSADKASDPGSRREEAGEQGRVFPPDSPVDVPNLPPAPTASTPDEARDASQPEEETRGDGSWADNTKPAPYKKHVRDSNIF</sequence>
<evidence type="ECO:0000313" key="3">
    <source>
        <dbReference type="Proteomes" id="UP000216857"/>
    </source>
</evidence>
<name>A0A261RHA9_9BORD</name>
<accession>A0A261RHA9</accession>
<dbReference type="Proteomes" id="UP000216857">
    <property type="component" value="Unassembled WGS sequence"/>
</dbReference>
<keyword evidence="3" id="KW-1185">Reference proteome</keyword>
<comment type="caution">
    <text evidence="2">The sequence shown here is derived from an EMBL/GenBank/DDBJ whole genome shotgun (WGS) entry which is preliminary data.</text>
</comment>
<feature type="compositionally biased region" description="Basic and acidic residues" evidence="1">
    <location>
        <begin position="44"/>
        <end position="58"/>
    </location>
</feature>